<keyword evidence="3" id="KW-1185">Reference proteome</keyword>
<evidence type="ECO:0000313" key="2">
    <source>
        <dbReference type="EMBL" id="KAA9357381.1"/>
    </source>
</evidence>
<dbReference type="Proteomes" id="UP000326344">
    <property type="component" value="Unassembled WGS sequence"/>
</dbReference>
<accession>A0A5N1JMK8</accession>
<gene>
    <name evidence="2" type="ORF">F0P93_06500</name>
</gene>
<organism evidence="2 3">
    <name type="scientific">Larkinella humicola</name>
    <dbReference type="NCBI Taxonomy" id="2607654"/>
    <lineage>
        <taxon>Bacteria</taxon>
        <taxon>Pseudomonadati</taxon>
        <taxon>Bacteroidota</taxon>
        <taxon>Cytophagia</taxon>
        <taxon>Cytophagales</taxon>
        <taxon>Spirosomataceae</taxon>
        <taxon>Larkinella</taxon>
    </lineage>
</organism>
<feature type="domain" description="YcgL" evidence="1">
    <location>
        <begin position="71"/>
        <end position="138"/>
    </location>
</feature>
<protein>
    <submittedName>
        <fullName evidence="2">YcgL domain-containing protein</fullName>
    </submittedName>
</protein>
<evidence type="ECO:0000313" key="3">
    <source>
        <dbReference type="Proteomes" id="UP000326344"/>
    </source>
</evidence>
<sequence length="147" mass="16525">MSLTGSLLRNGVLICSPLTFSFWCGRFSFWKRTTHQYPHVCTRVLLVLSFEHNGLNGVLIVFKPIQTMITHIYQSSIHENWYLVLPVEKEDDFSGVPADVLAQFGDPIKIESPDVGPGALGIDLFQVRSDFDTQSYHLAKVVDPEAT</sequence>
<dbReference type="Pfam" id="PF05166">
    <property type="entry name" value="YcgL"/>
    <property type="match status" value="1"/>
</dbReference>
<dbReference type="InterPro" id="IPR027354">
    <property type="entry name" value="YcgL_dom"/>
</dbReference>
<name>A0A5N1JMK8_9BACT</name>
<evidence type="ECO:0000259" key="1">
    <source>
        <dbReference type="Pfam" id="PF05166"/>
    </source>
</evidence>
<reference evidence="2 3" key="1">
    <citation type="submission" date="2019-09" db="EMBL/GenBank/DDBJ databases">
        <title>Genome Sequence of Larkinella sp MA1.</title>
        <authorList>
            <person name="Srinivasan S."/>
        </authorList>
    </citation>
    <scope>NUCLEOTIDE SEQUENCE [LARGE SCALE GENOMIC DNA]</scope>
    <source>
        <strain evidence="2 3">MA1</strain>
    </source>
</reference>
<dbReference type="AlphaFoldDB" id="A0A5N1JMK8"/>
<dbReference type="InterPro" id="IPR038068">
    <property type="entry name" value="YcgL-like_sf"/>
</dbReference>
<dbReference type="Gene3D" id="3.10.510.20">
    <property type="entry name" value="YcgL domain"/>
    <property type="match status" value="1"/>
</dbReference>
<comment type="caution">
    <text evidence="2">The sequence shown here is derived from an EMBL/GenBank/DDBJ whole genome shotgun (WGS) entry which is preliminary data.</text>
</comment>
<dbReference type="EMBL" id="VTWS01000001">
    <property type="protein sequence ID" value="KAA9357381.1"/>
    <property type="molecule type" value="Genomic_DNA"/>
</dbReference>
<proteinExistence type="predicted"/>
<dbReference type="SUPFAM" id="SSF160191">
    <property type="entry name" value="YcgL-like"/>
    <property type="match status" value="1"/>
</dbReference>